<organism evidence="7 8">
    <name type="scientific">Rattus norvegicus</name>
    <name type="common">Rat</name>
    <dbReference type="NCBI Taxonomy" id="10116"/>
    <lineage>
        <taxon>Eukaryota</taxon>
        <taxon>Metazoa</taxon>
        <taxon>Chordata</taxon>
        <taxon>Craniata</taxon>
        <taxon>Vertebrata</taxon>
        <taxon>Euteleostomi</taxon>
        <taxon>Mammalia</taxon>
        <taxon>Eutheria</taxon>
        <taxon>Euarchontoglires</taxon>
        <taxon>Glires</taxon>
        <taxon>Rodentia</taxon>
        <taxon>Myomorpha</taxon>
        <taxon>Muroidea</taxon>
        <taxon>Muridae</taxon>
        <taxon>Murinae</taxon>
        <taxon>Rattus</taxon>
    </lineage>
</organism>
<evidence type="ECO:0000256" key="3">
    <source>
        <dbReference type="ARBA" id="ARBA00022517"/>
    </source>
</evidence>
<comment type="similarity">
    <text evidence="2">Belongs to the NOP14 family.</text>
</comment>
<keyword evidence="4" id="KW-0698">rRNA processing</keyword>
<name>A6IK22_RAT</name>
<dbReference type="InterPro" id="IPR007276">
    <property type="entry name" value="Nop14"/>
</dbReference>
<protein>
    <submittedName>
        <fullName evidence="7">Similar to 2610033H07Rik protein (Predicted), isoform CRA_d</fullName>
    </submittedName>
</protein>
<comment type="subcellular location">
    <subcellularLocation>
        <location evidence="1">Nucleus</location>
        <location evidence="1">Nucleolus</location>
    </subcellularLocation>
</comment>
<dbReference type="Proteomes" id="UP000234681">
    <property type="component" value="Chromosome 14"/>
</dbReference>
<evidence type="ECO:0000256" key="6">
    <source>
        <dbReference type="ARBA" id="ARBA00024695"/>
    </source>
</evidence>
<dbReference type="Pfam" id="PF04147">
    <property type="entry name" value="Nop14"/>
    <property type="match status" value="1"/>
</dbReference>
<dbReference type="GO" id="GO:0032040">
    <property type="term" value="C:small-subunit processome"/>
    <property type="evidence" value="ECO:0007669"/>
    <property type="project" value="InterPro"/>
</dbReference>
<dbReference type="EMBL" id="CH473963">
    <property type="protein sequence ID" value="EDM00086.1"/>
    <property type="molecule type" value="Genomic_DNA"/>
</dbReference>
<evidence type="ECO:0000313" key="7">
    <source>
        <dbReference type="EMBL" id="EDM00086.1"/>
    </source>
</evidence>
<evidence type="ECO:0000256" key="4">
    <source>
        <dbReference type="ARBA" id="ARBA00022552"/>
    </source>
</evidence>
<proteinExistence type="inferred from homology"/>
<comment type="function">
    <text evidence="6">Involved in nucleolar processing of pre-18S ribosomal RNA. Has a role in the nuclear export of 40S pre-ribosomal subunit to the cytoplasm.</text>
</comment>
<sequence>MTNDRNRMAKPFIVLCSCRLSCVASCLSLLKHCVLMYSALPSFHAIVTPHQALLAEHLARSLPQELQELSRSILSEVESQKQHCPPLICEKSKPVPLKQFTPRLVKVLEFGRKQGSSKEEQERKRLIHKHKREFKGAVREIRKDNQFLARMQLSEIMERDAERKRKVKQLFNSLATQEGEWKALKRKKFKK</sequence>
<gene>
    <name evidence="7" type="primary">RGD1305605_predicted</name>
    <name evidence="7" type="ORF">rCG_36190</name>
</gene>
<evidence type="ECO:0000256" key="1">
    <source>
        <dbReference type="ARBA" id="ARBA00004604"/>
    </source>
</evidence>
<dbReference type="PANTHER" id="PTHR23183">
    <property type="entry name" value="NOP14"/>
    <property type="match status" value="1"/>
</dbReference>
<keyword evidence="3" id="KW-0690">Ribosome biogenesis</keyword>
<reference evidence="8" key="1">
    <citation type="submission" date="2005-09" db="EMBL/GenBank/DDBJ databases">
        <authorList>
            <person name="Mural R.J."/>
            <person name="Li P.W."/>
            <person name="Adams M.D."/>
            <person name="Amanatides P.G."/>
            <person name="Baden-Tillson H."/>
            <person name="Barnstead M."/>
            <person name="Chin S.H."/>
            <person name="Dew I."/>
            <person name="Evans C.A."/>
            <person name="Ferriera S."/>
            <person name="Flanigan M."/>
            <person name="Fosler C."/>
            <person name="Glodek A."/>
            <person name="Gu Z."/>
            <person name="Holt R.A."/>
            <person name="Jennings D."/>
            <person name="Kraft C.L."/>
            <person name="Lu F."/>
            <person name="Nguyen T."/>
            <person name="Nusskern D.R."/>
            <person name="Pfannkoch C.M."/>
            <person name="Sitter C."/>
            <person name="Sutton G.G."/>
            <person name="Venter J.C."/>
            <person name="Wang Z."/>
            <person name="Woodage T."/>
            <person name="Zheng X.H."/>
            <person name="Zhong F."/>
        </authorList>
    </citation>
    <scope>NUCLEOTIDE SEQUENCE [LARGE SCALE GENOMIC DNA]</scope>
    <source>
        <strain>BN</strain>
        <strain evidence="8">Sprague-Dawley</strain>
    </source>
</reference>
<evidence type="ECO:0000256" key="2">
    <source>
        <dbReference type="ARBA" id="ARBA00007466"/>
    </source>
</evidence>
<keyword evidence="5" id="KW-0539">Nucleus</keyword>
<dbReference type="PANTHER" id="PTHR23183:SF0">
    <property type="entry name" value="NUCLEOLAR PROTEIN 14"/>
    <property type="match status" value="1"/>
</dbReference>
<accession>A6IK22</accession>
<dbReference type="GO" id="GO:0006364">
    <property type="term" value="P:rRNA processing"/>
    <property type="evidence" value="ECO:0007669"/>
    <property type="project" value="UniProtKB-KW"/>
</dbReference>
<dbReference type="AlphaFoldDB" id="A6IK22"/>
<evidence type="ECO:0000313" key="8">
    <source>
        <dbReference type="Proteomes" id="UP000234681"/>
    </source>
</evidence>
<evidence type="ECO:0000256" key="5">
    <source>
        <dbReference type="ARBA" id="ARBA00023242"/>
    </source>
</evidence>